<reference evidence="1" key="1">
    <citation type="submission" date="2023-03" db="EMBL/GenBank/DDBJ databases">
        <title>Massive genome expansion in bonnet fungi (Mycena s.s.) driven by repeated elements and novel gene families across ecological guilds.</title>
        <authorList>
            <consortium name="Lawrence Berkeley National Laboratory"/>
            <person name="Harder C.B."/>
            <person name="Miyauchi S."/>
            <person name="Viragh M."/>
            <person name="Kuo A."/>
            <person name="Thoen E."/>
            <person name="Andreopoulos B."/>
            <person name="Lu D."/>
            <person name="Skrede I."/>
            <person name="Drula E."/>
            <person name="Henrissat B."/>
            <person name="Morin E."/>
            <person name="Kohler A."/>
            <person name="Barry K."/>
            <person name="LaButti K."/>
            <person name="Morin E."/>
            <person name="Salamov A."/>
            <person name="Lipzen A."/>
            <person name="Mereny Z."/>
            <person name="Hegedus B."/>
            <person name="Baldrian P."/>
            <person name="Stursova M."/>
            <person name="Weitz H."/>
            <person name="Taylor A."/>
            <person name="Grigoriev I.V."/>
            <person name="Nagy L.G."/>
            <person name="Martin F."/>
            <person name="Kauserud H."/>
        </authorList>
    </citation>
    <scope>NUCLEOTIDE SEQUENCE</scope>
    <source>
        <strain evidence="1">CBHHK002</strain>
    </source>
</reference>
<protein>
    <submittedName>
        <fullName evidence="1">Uncharacterized protein</fullName>
    </submittedName>
</protein>
<evidence type="ECO:0000313" key="1">
    <source>
        <dbReference type="EMBL" id="KAJ7323602.1"/>
    </source>
</evidence>
<dbReference type="AlphaFoldDB" id="A0AAD6ZJ30"/>
<keyword evidence="2" id="KW-1185">Reference proteome</keyword>
<gene>
    <name evidence="1" type="ORF">DFH08DRAFT_969149</name>
</gene>
<proteinExistence type="predicted"/>
<organism evidence="1 2">
    <name type="scientific">Mycena albidolilacea</name>
    <dbReference type="NCBI Taxonomy" id="1033008"/>
    <lineage>
        <taxon>Eukaryota</taxon>
        <taxon>Fungi</taxon>
        <taxon>Dikarya</taxon>
        <taxon>Basidiomycota</taxon>
        <taxon>Agaricomycotina</taxon>
        <taxon>Agaricomycetes</taxon>
        <taxon>Agaricomycetidae</taxon>
        <taxon>Agaricales</taxon>
        <taxon>Marasmiineae</taxon>
        <taxon>Mycenaceae</taxon>
        <taxon>Mycena</taxon>
    </lineage>
</organism>
<accession>A0AAD6ZJ30</accession>
<comment type="caution">
    <text evidence="1">The sequence shown here is derived from an EMBL/GenBank/DDBJ whole genome shotgun (WGS) entry which is preliminary data.</text>
</comment>
<sequence>MSPQNYLSTRPRLRLGARISRHAWTCLPQCLRILCGGSLHMRARACADSRVRASAAHTALLAPRVVVRVVHCIVQHEQALRLRIAPLRAYTPTPRLAFRAPPRCPPMTHPLRRASRSRTYDLALASRGLHRLRLWRHLP</sequence>
<evidence type="ECO:0000313" key="2">
    <source>
        <dbReference type="Proteomes" id="UP001218218"/>
    </source>
</evidence>
<name>A0AAD6ZJ30_9AGAR</name>
<dbReference type="Proteomes" id="UP001218218">
    <property type="component" value="Unassembled WGS sequence"/>
</dbReference>
<dbReference type="EMBL" id="JARIHO010000046">
    <property type="protein sequence ID" value="KAJ7323602.1"/>
    <property type="molecule type" value="Genomic_DNA"/>
</dbReference>